<dbReference type="PROSITE" id="PS50206">
    <property type="entry name" value="RHODANESE_3"/>
    <property type="match status" value="1"/>
</dbReference>
<keyword evidence="1" id="KW-0472">Membrane</keyword>
<evidence type="ECO:0000259" key="2">
    <source>
        <dbReference type="PROSITE" id="PS50206"/>
    </source>
</evidence>
<reference evidence="3 4" key="1">
    <citation type="submission" date="2019-12" db="EMBL/GenBank/DDBJ databases">
        <authorList>
            <person name="Lee S.D."/>
        </authorList>
    </citation>
    <scope>NUCLEOTIDE SEQUENCE [LARGE SCALE GENOMIC DNA]</scope>
    <source>
        <strain evidence="3 4">SAP-6</strain>
    </source>
</reference>
<dbReference type="Proteomes" id="UP000461443">
    <property type="component" value="Unassembled WGS sequence"/>
</dbReference>
<keyword evidence="1" id="KW-1133">Transmembrane helix</keyword>
<keyword evidence="4" id="KW-1185">Reference proteome</keyword>
<gene>
    <name evidence="3" type="ORF">GRH90_18850</name>
</gene>
<dbReference type="RefSeq" id="WP_162367505.1">
    <property type="nucleotide sequence ID" value="NZ_WUBS01000014.1"/>
</dbReference>
<dbReference type="AlphaFoldDB" id="A0A845SQE2"/>
<dbReference type="InterPro" id="IPR036873">
    <property type="entry name" value="Rhodanese-like_dom_sf"/>
</dbReference>
<evidence type="ECO:0000256" key="1">
    <source>
        <dbReference type="SAM" id="Phobius"/>
    </source>
</evidence>
<dbReference type="EMBL" id="WUBS01000014">
    <property type="protein sequence ID" value="NDL64798.1"/>
    <property type="molecule type" value="Genomic_DNA"/>
</dbReference>
<dbReference type="SUPFAM" id="SSF52821">
    <property type="entry name" value="Rhodanese/Cell cycle control phosphatase"/>
    <property type="match status" value="1"/>
</dbReference>
<reference evidence="3 4" key="2">
    <citation type="submission" date="2020-02" db="EMBL/GenBank/DDBJ databases">
        <title>The new genus of Enterobacteriales.</title>
        <authorList>
            <person name="Kim I.S."/>
        </authorList>
    </citation>
    <scope>NUCLEOTIDE SEQUENCE [LARGE SCALE GENOMIC DNA]</scope>
    <source>
        <strain evidence="3 4">SAP-6</strain>
    </source>
</reference>
<dbReference type="InterPro" id="IPR050229">
    <property type="entry name" value="GlpE_sulfurtransferase"/>
</dbReference>
<dbReference type="PANTHER" id="PTHR43031:SF18">
    <property type="entry name" value="RHODANESE-RELATED SULFURTRANSFERASES"/>
    <property type="match status" value="1"/>
</dbReference>
<dbReference type="SMART" id="SM00450">
    <property type="entry name" value="RHOD"/>
    <property type="match status" value="1"/>
</dbReference>
<name>A0A845SQE2_9GAMM</name>
<dbReference type="PANTHER" id="PTHR43031">
    <property type="entry name" value="FAD-DEPENDENT OXIDOREDUCTASE"/>
    <property type="match status" value="1"/>
</dbReference>
<feature type="domain" description="Rhodanese" evidence="2">
    <location>
        <begin position="50"/>
        <end position="141"/>
    </location>
</feature>
<organism evidence="3 4">
    <name type="scientific">Acerihabitans arboris</name>
    <dbReference type="NCBI Taxonomy" id="2691583"/>
    <lineage>
        <taxon>Bacteria</taxon>
        <taxon>Pseudomonadati</taxon>
        <taxon>Pseudomonadota</taxon>
        <taxon>Gammaproteobacteria</taxon>
        <taxon>Enterobacterales</taxon>
        <taxon>Pectobacteriaceae</taxon>
        <taxon>Acerihabitans</taxon>
    </lineage>
</organism>
<keyword evidence="1" id="KW-0812">Transmembrane</keyword>
<feature type="transmembrane region" description="Helical" evidence="1">
    <location>
        <begin position="12"/>
        <end position="30"/>
    </location>
</feature>
<proteinExistence type="predicted"/>
<evidence type="ECO:0000313" key="3">
    <source>
        <dbReference type="EMBL" id="NDL64798.1"/>
    </source>
</evidence>
<comment type="caution">
    <text evidence="3">The sequence shown here is derived from an EMBL/GenBank/DDBJ whole genome shotgun (WGS) entry which is preliminary data.</text>
</comment>
<accession>A0A845SQE2</accession>
<dbReference type="CDD" id="cd00158">
    <property type="entry name" value="RHOD"/>
    <property type="match status" value="1"/>
</dbReference>
<dbReference type="Pfam" id="PF00581">
    <property type="entry name" value="Rhodanese"/>
    <property type="match status" value="1"/>
</dbReference>
<dbReference type="Gene3D" id="3.40.250.10">
    <property type="entry name" value="Rhodanese-like domain"/>
    <property type="match status" value="1"/>
</dbReference>
<dbReference type="InterPro" id="IPR001763">
    <property type="entry name" value="Rhodanese-like_dom"/>
</dbReference>
<protein>
    <submittedName>
        <fullName evidence="3">Rhodanese-like domain-containing protein</fullName>
    </submittedName>
</protein>
<sequence>MQEITQFVSDHPMLCLAWVALLIAVIVTTFKNRFSKVNEISRGEAIRLINKEDAVIVDLRSRDDYRKGHIANALNLTSAEIKSGSLGELDKSKTKPVIVVCATGSTSREPAENLNKAGFDRVYVLKEGISGWSGENLPLVRGK</sequence>
<evidence type="ECO:0000313" key="4">
    <source>
        <dbReference type="Proteomes" id="UP000461443"/>
    </source>
</evidence>